<organism evidence="2 3">
    <name type="scientific">Frankliniella fusca</name>
    <dbReference type="NCBI Taxonomy" id="407009"/>
    <lineage>
        <taxon>Eukaryota</taxon>
        <taxon>Metazoa</taxon>
        <taxon>Ecdysozoa</taxon>
        <taxon>Arthropoda</taxon>
        <taxon>Hexapoda</taxon>
        <taxon>Insecta</taxon>
        <taxon>Pterygota</taxon>
        <taxon>Neoptera</taxon>
        <taxon>Paraneoptera</taxon>
        <taxon>Thysanoptera</taxon>
        <taxon>Terebrantia</taxon>
        <taxon>Thripoidea</taxon>
        <taxon>Thripidae</taxon>
        <taxon>Frankliniella</taxon>
    </lineage>
</organism>
<name>A0AAE1LB45_9NEOP</name>
<dbReference type="Proteomes" id="UP001219518">
    <property type="component" value="Unassembled WGS sequence"/>
</dbReference>
<protein>
    <submittedName>
        <fullName evidence="2">Polyprotein</fullName>
    </submittedName>
</protein>
<dbReference type="AlphaFoldDB" id="A0AAE1LB45"/>
<reference evidence="2" key="1">
    <citation type="submission" date="2021-07" db="EMBL/GenBank/DDBJ databases">
        <authorList>
            <person name="Catto M.A."/>
            <person name="Jacobson A."/>
            <person name="Kennedy G."/>
            <person name="Labadie P."/>
            <person name="Hunt B.G."/>
            <person name="Srinivasan R."/>
        </authorList>
    </citation>
    <scope>NUCLEOTIDE SEQUENCE</scope>
    <source>
        <strain evidence="2">PL_HMW_Pooled</strain>
        <tissue evidence="2">Head</tissue>
    </source>
</reference>
<dbReference type="EMBL" id="JAHWGI010000310">
    <property type="protein sequence ID" value="KAK3913158.1"/>
    <property type="molecule type" value="Genomic_DNA"/>
</dbReference>
<feature type="region of interest" description="Disordered" evidence="1">
    <location>
        <begin position="108"/>
        <end position="246"/>
    </location>
</feature>
<evidence type="ECO:0000256" key="1">
    <source>
        <dbReference type="SAM" id="MobiDB-lite"/>
    </source>
</evidence>
<evidence type="ECO:0000313" key="3">
    <source>
        <dbReference type="Proteomes" id="UP001219518"/>
    </source>
</evidence>
<feature type="compositionally biased region" description="Gly residues" evidence="1">
    <location>
        <begin position="212"/>
        <end position="222"/>
    </location>
</feature>
<sequence>MACSRHRRHQPQHQLRQPCCCRRLRGAVRLTGKASARRASRRRRPKLDSLFNRRALAVRRHVERDVQRAVARGAAAAAAADGARPAAAAAAAGDGQARLAGLGAAAVRRLHPHHPQPRRVPRPDRAAAEAPPDPAAAGRLHWPPPGAQARAVHRAGQEQLPLPGRPADRAPADPRGPRDPRAALLPPGERTGAAAAPGVHRSSAGWAEQGARRGGAGRGGAGRDPPPGSSTPLRTPHSRFNPYTTL</sequence>
<proteinExistence type="predicted"/>
<evidence type="ECO:0000313" key="2">
    <source>
        <dbReference type="EMBL" id="KAK3913158.1"/>
    </source>
</evidence>
<reference evidence="2" key="2">
    <citation type="journal article" date="2023" name="BMC Genomics">
        <title>Pest status, molecular evolution, and epigenetic factors derived from the genome assembly of Frankliniella fusca, a thysanopteran phytovirus vector.</title>
        <authorList>
            <person name="Catto M.A."/>
            <person name="Labadie P.E."/>
            <person name="Jacobson A.L."/>
            <person name="Kennedy G.G."/>
            <person name="Srinivasan R."/>
            <person name="Hunt B.G."/>
        </authorList>
    </citation>
    <scope>NUCLEOTIDE SEQUENCE</scope>
    <source>
        <strain evidence="2">PL_HMW_Pooled</strain>
    </source>
</reference>
<feature type="compositionally biased region" description="Basic residues" evidence="1">
    <location>
        <begin position="108"/>
        <end position="120"/>
    </location>
</feature>
<accession>A0AAE1LB45</accession>
<comment type="caution">
    <text evidence="2">The sequence shown here is derived from an EMBL/GenBank/DDBJ whole genome shotgun (WGS) entry which is preliminary data.</text>
</comment>
<keyword evidence="3" id="KW-1185">Reference proteome</keyword>
<gene>
    <name evidence="2" type="ORF">KUF71_022612</name>
</gene>
<feature type="compositionally biased region" description="Basic and acidic residues" evidence="1">
    <location>
        <begin position="166"/>
        <end position="181"/>
    </location>
</feature>